<dbReference type="Pfam" id="PF07833">
    <property type="entry name" value="Cu_amine_oxidN1"/>
    <property type="match status" value="1"/>
</dbReference>
<dbReference type="Gene3D" id="3.30.457.10">
    <property type="entry name" value="Copper amine oxidase-like, N-terminal domain"/>
    <property type="match status" value="1"/>
</dbReference>
<accession>A0A8J7HB81</accession>
<protein>
    <recommendedName>
        <fullName evidence="2">Copper amine oxidase-like N-terminal domain-containing protein</fullName>
    </recommendedName>
</protein>
<keyword evidence="4" id="KW-1185">Reference proteome</keyword>
<feature type="signal peptide" evidence="1">
    <location>
        <begin position="1"/>
        <end position="23"/>
    </location>
</feature>
<feature type="domain" description="Copper amine oxidase-like N-terminal" evidence="2">
    <location>
        <begin position="52"/>
        <end position="148"/>
    </location>
</feature>
<feature type="chain" id="PRO_5035242525" description="Copper amine oxidase-like N-terminal domain-containing protein" evidence="1">
    <location>
        <begin position="24"/>
        <end position="395"/>
    </location>
</feature>
<dbReference type="AlphaFoldDB" id="A0A8J7HB81"/>
<gene>
    <name evidence="3" type="ORF">I5677_07840</name>
</gene>
<dbReference type="RefSeq" id="WP_197661017.1">
    <property type="nucleotide sequence ID" value="NZ_JAEAGR010000006.1"/>
</dbReference>
<evidence type="ECO:0000313" key="3">
    <source>
        <dbReference type="EMBL" id="MBH1940796.1"/>
    </source>
</evidence>
<proteinExistence type="predicted"/>
<sequence length="395" mass="43537">MKKIICLIITASLLFSSSVTVFAKPDKEGKQDRKHITHQYNQRNKEKKQIFKWRTSPVIRYGRFKLPIKPITEGMGAEVTFDKDKDILTITKDDLTIVIDFNKEIVTVNGEEISNSDVFQPWNRKKTIVLIKYILMLLGYTAEIDDEEIIIKDPNLEPPTNITVTPIGEKVKPHTLNSNTQYIIVSAKITAGQAAGGRAELYVGDKVIATDETITEYDTIVTFTTSDGTPTNAELKTAIPTGGYVTVRLYNADHQYVTSKKGNPKLTVDYQAPTLTSILSAVYNPSDRKLYIVVEGAGKNGDKVDVTKLNLLDTQLSKSYQLTNKDDVGSQGTVVSDKLLTVTIGSADKIGLNGFGSSTLYLTIAAGSLLYDEAGNTSPYYIENLTIPVAVIHSK</sequence>
<keyword evidence="1" id="KW-0732">Signal</keyword>
<evidence type="ECO:0000313" key="4">
    <source>
        <dbReference type="Proteomes" id="UP000623269"/>
    </source>
</evidence>
<dbReference type="SUPFAM" id="SSF55383">
    <property type="entry name" value="Copper amine oxidase, domain N"/>
    <property type="match status" value="1"/>
</dbReference>
<comment type="caution">
    <text evidence="3">The sequence shown here is derived from an EMBL/GenBank/DDBJ whole genome shotgun (WGS) entry which is preliminary data.</text>
</comment>
<reference evidence="3" key="1">
    <citation type="submission" date="2020-12" db="EMBL/GenBank/DDBJ databases">
        <title>M. sibirica DSM 26468T genome.</title>
        <authorList>
            <person name="Thieme N."/>
            <person name="Rettenmaier R."/>
            <person name="Zverlov V."/>
            <person name="Liebl W."/>
        </authorList>
    </citation>
    <scope>NUCLEOTIDE SEQUENCE</scope>
    <source>
        <strain evidence="3">DSM 26468</strain>
    </source>
</reference>
<name>A0A8J7HB81_9FIRM</name>
<dbReference type="Proteomes" id="UP000623269">
    <property type="component" value="Unassembled WGS sequence"/>
</dbReference>
<evidence type="ECO:0000256" key="1">
    <source>
        <dbReference type="SAM" id="SignalP"/>
    </source>
</evidence>
<dbReference type="EMBL" id="JAEAGR010000006">
    <property type="protein sequence ID" value="MBH1940796.1"/>
    <property type="molecule type" value="Genomic_DNA"/>
</dbReference>
<dbReference type="InterPro" id="IPR012854">
    <property type="entry name" value="Cu_amine_oxidase-like_N"/>
</dbReference>
<evidence type="ECO:0000259" key="2">
    <source>
        <dbReference type="Pfam" id="PF07833"/>
    </source>
</evidence>
<dbReference type="InterPro" id="IPR036582">
    <property type="entry name" value="Mao_N_sf"/>
</dbReference>
<organism evidence="3 4">
    <name type="scientific">Mobilitalea sibirica</name>
    <dbReference type="NCBI Taxonomy" id="1462919"/>
    <lineage>
        <taxon>Bacteria</taxon>
        <taxon>Bacillati</taxon>
        <taxon>Bacillota</taxon>
        <taxon>Clostridia</taxon>
        <taxon>Lachnospirales</taxon>
        <taxon>Lachnospiraceae</taxon>
        <taxon>Mobilitalea</taxon>
    </lineage>
</organism>